<proteinExistence type="evidence at transcript level"/>
<reference evidence="1" key="1">
    <citation type="submission" date="2012-12" db="EMBL/GenBank/DDBJ databases">
        <title>Identification and characterization of a phenylalanine ammonia-lyase gene family in Isatis indigotica Fort.</title>
        <authorList>
            <person name="Liu Q."/>
            <person name="Chen J."/>
            <person name="Zhou X."/>
            <person name="Di P."/>
            <person name="Xiao Y."/>
            <person name="Xuan H."/>
            <person name="Zhang L."/>
            <person name="Chen W."/>
        </authorList>
    </citation>
    <scope>NUCLEOTIDE SEQUENCE</scope>
    <source>
        <tissue evidence="1">Salivary gland</tissue>
    </source>
</reference>
<organism evidence="1">
    <name type="scientific">Ixodes ricinus</name>
    <name type="common">Common tick</name>
    <name type="synonym">Acarus ricinus</name>
    <dbReference type="NCBI Taxonomy" id="34613"/>
    <lineage>
        <taxon>Eukaryota</taxon>
        <taxon>Metazoa</taxon>
        <taxon>Ecdysozoa</taxon>
        <taxon>Arthropoda</taxon>
        <taxon>Chelicerata</taxon>
        <taxon>Arachnida</taxon>
        <taxon>Acari</taxon>
        <taxon>Parasitiformes</taxon>
        <taxon>Ixodida</taxon>
        <taxon>Ixodoidea</taxon>
        <taxon>Ixodidae</taxon>
        <taxon>Ixodinae</taxon>
        <taxon>Ixodes</taxon>
    </lineage>
</organism>
<name>A0A0K8R3X0_IXORI</name>
<evidence type="ECO:0000313" key="1">
    <source>
        <dbReference type="EMBL" id="JAA65578.1"/>
    </source>
</evidence>
<sequence length="154" mass="17593">MSEKDGSDCETWNYVRSAQQPRSWHKIQNVGIHFCHPDLSVLRRHRMTVSSAEVLASWKSAKAVHALAEQKLASTRPRIGPWQSAKVVDAYTDGISKEKGWDYVEKQVLLFMVRETEVTSSCSRSSNDLFILNCLRWTMVPLCVCVCNVRGHKR</sequence>
<protein>
    <submittedName>
        <fullName evidence="1">Uncharacterized protein</fullName>
    </submittedName>
</protein>
<dbReference type="EMBL" id="GADI01008230">
    <property type="protein sequence ID" value="JAA65578.1"/>
    <property type="molecule type" value="mRNA"/>
</dbReference>
<accession>A0A0K8R3X0</accession>
<dbReference type="AlphaFoldDB" id="A0A0K8R3X0"/>